<dbReference type="CDD" id="cd08459">
    <property type="entry name" value="PBP2_DntR_NahR_LinR_like"/>
    <property type="match status" value="1"/>
</dbReference>
<comment type="similarity">
    <text evidence="1">Belongs to the LysR transcriptional regulatory family.</text>
</comment>
<evidence type="ECO:0000256" key="2">
    <source>
        <dbReference type="ARBA" id="ARBA00023015"/>
    </source>
</evidence>
<dbReference type="Pfam" id="PF00126">
    <property type="entry name" value="HTH_1"/>
    <property type="match status" value="1"/>
</dbReference>
<dbReference type="EMBL" id="QEKO01000001">
    <property type="protein sequence ID" value="PVY68281.1"/>
    <property type="molecule type" value="Genomic_DNA"/>
</dbReference>
<evidence type="ECO:0000259" key="5">
    <source>
        <dbReference type="PROSITE" id="PS50931"/>
    </source>
</evidence>
<accession>A0A2U1CR54</accession>
<dbReference type="PROSITE" id="PS50931">
    <property type="entry name" value="HTH_LYSR"/>
    <property type="match status" value="1"/>
</dbReference>
<evidence type="ECO:0000313" key="7">
    <source>
        <dbReference type="Proteomes" id="UP000246145"/>
    </source>
</evidence>
<dbReference type="OrthoDB" id="8924032at2"/>
<proteinExistence type="inferred from homology"/>
<feature type="domain" description="HTH lysR-type" evidence="5">
    <location>
        <begin position="5"/>
        <end position="62"/>
    </location>
</feature>
<dbReference type="InterPro" id="IPR050389">
    <property type="entry name" value="LysR-type_TF"/>
</dbReference>
<keyword evidence="7" id="KW-1185">Reference proteome</keyword>
<dbReference type="PANTHER" id="PTHR30118:SF15">
    <property type="entry name" value="TRANSCRIPTIONAL REGULATORY PROTEIN"/>
    <property type="match status" value="1"/>
</dbReference>
<evidence type="ECO:0000256" key="3">
    <source>
        <dbReference type="ARBA" id="ARBA00023125"/>
    </source>
</evidence>
<dbReference type="SUPFAM" id="SSF46785">
    <property type="entry name" value="Winged helix' DNA-binding domain"/>
    <property type="match status" value="1"/>
</dbReference>
<evidence type="ECO:0000256" key="4">
    <source>
        <dbReference type="ARBA" id="ARBA00023163"/>
    </source>
</evidence>
<dbReference type="AlphaFoldDB" id="A0A2U1CR54"/>
<dbReference type="Proteomes" id="UP000246145">
    <property type="component" value="Unassembled WGS sequence"/>
</dbReference>
<dbReference type="InterPro" id="IPR036388">
    <property type="entry name" value="WH-like_DNA-bd_sf"/>
</dbReference>
<comment type="caution">
    <text evidence="6">The sequence shown here is derived from an EMBL/GenBank/DDBJ whole genome shotgun (WGS) entry which is preliminary data.</text>
</comment>
<dbReference type="SUPFAM" id="SSF53850">
    <property type="entry name" value="Periplasmic binding protein-like II"/>
    <property type="match status" value="1"/>
</dbReference>
<evidence type="ECO:0000256" key="1">
    <source>
        <dbReference type="ARBA" id="ARBA00009437"/>
    </source>
</evidence>
<name>A0A2U1CR54_9BURK</name>
<dbReference type="GO" id="GO:0003677">
    <property type="term" value="F:DNA binding"/>
    <property type="evidence" value="ECO:0007669"/>
    <property type="project" value="UniProtKB-KW"/>
</dbReference>
<keyword evidence="2" id="KW-0805">Transcription regulation</keyword>
<sequence length="305" mass="34176">MSAKLDLNLLRLIVQLHASRNVSRAAEALQLSQPATSLALGRLRRLIGDPLFVRGAGGMLPTPRCDEVVAAARDALALVDAAIYAPTEFNPETAQREFQVTLSDIGETVFLPKLMAHISRLAPQCNLRSRALTVEELPEAMESGSTELAIGFFPDLERTGFYMQRLFEHNFVCLVRKDHPRVKGDRVSLPVFLDLPHAVVEPEGRSHELFEQLLKKKGLSRRVQLNIPHFMSVPAIIAATDMIVTVPHAVAEYFLRLEGLRMVKLPIKAESYSLKQHWHARLNADPALKWLRSQVAHIFSVDPYK</sequence>
<dbReference type="InterPro" id="IPR005119">
    <property type="entry name" value="LysR_subst-bd"/>
</dbReference>
<reference evidence="6 7" key="1">
    <citation type="submission" date="2018-04" db="EMBL/GenBank/DDBJ databases">
        <title>Genomic Encyclopedia of Type Strains, Phase IV (KMG-IV): sequencing the most valuable type-strain genomes for metagenomic binning, comparative biology and taxonomic classification.</title>
        <authorList>
            <person name="Goeker M."/>
        </authorList>
    </citation>
    <scope>NUCLEOTIDE SEQUENCE [LARGE SCALE GENOMIC DNA]</scope>
    <source>
        <strain evidence="6 7">DSM 10065</strain>
    </source>
</reference>
<organism evidence="6 7">
    <name type="scientific">Pusillimonas noertemannii</name>
    <dbReference type="NCBI Taxonomy" id="305977"/>
    <lineage>
        <taxon>Bacteria</taxon>
        <taxon>Pseudomonadati</taxon>
        <taxon>Pseudomonadota</taxon>
        <taxon>Betaproteobacteria</taxon>
        <taxon>Burkholderiales</taxon>
        <taxon>Alcaligenaceae</taxon>
        <taxon>Pusillimonas</taxon>
    </lineage>
</organism>
<dbReference type="Pfam" id="PF03466">
    <property type="entry name" value="LysR_substrate"/>
    <property type="match status" value="1"/>
</dbReference>
<dbReference type="InterPro" id="IPR036390">
    <property type="entry name" value="WH_DNA-bd_sf"/>
</dbReference>
<protein>
    <submittedName>
        <fullName evidence="6">LysR family transcriptional regulator</fullName>
    </submittedName>
</protein>
<keyword evidence="3" id="KW-0238">DNA-binding</keyword>
<evidence type="ECO:0000313" key="6">
    <source>
        <dbReference type="EMBL" id="PVY68281.1"/>
    </source>
</evidence>
<dbReference type="RefSeq" id="WP_116517476.1">
    <property type="nucleotide sequence ID" value="NZ_JACCEX010000001.1"/>
</dbReference>
<keyword evidence="4" id="KW-0804">Transcription</keyword>
<dbReference type="PANTHER" id="PTHR30118">
    <property type="entry name" value="HTH-TYPE TRANSCRIPTIONAL REGULATOR LEUO-RELATED"/>
    <property type="match status" value="1"/>
</dbReference>
<dbReference type="Gene3D" id="3.40.190.10">
    <property type="entry name" value="Periplasmic binding protein-like II"/>
    <property type="match status" value="2"/>
</dbReference>
<dbReference type="STRING" id="1231391.GCA_000308195_03262"/>
<dbReference type="Gene3D" id="1.10.10.10">
    <property type="entry name" value="Winged helix-like DNA-binding domain superfamily/Winged helix DNA-binding domain"/>
    <property type="match status" value="1"/>
</dbReference>
<dbReference type="PRINTS" id="PR00039">
    <property type="entry name" value="HTHLYSR"/>
</dbReference>
<gene>
    <name evidence="6" type="ORF">C7440_0676</name>
</gene>
<dbReference type="GO" id="GO:0003700">
    <property type="term" value="F:DNA-binding transcription factor activity"/>
    <property type="evidence" value="ECO:0007669"/>
    <property type="project" value="InterPro"/>
</dbReference>
<dbReference type="InterPro" id="IPR000847">
    <property type="entry name" value="LysR_HTH_N"/>
</dbReference>